<gene>
    <name evidence="3" type="primary">LOC113924351</name>
</gene>
<dbReference type="GeneID" id="113924351"/>
<organism evidence="2 3">
    <name type="scientific">Zalophus californianus</name>
    <name type="common">California sealion</name>
    <dbReference type="NCBI Taxonomy" id="9704"/>
    <lineage>
        <taxon>Eukaryota</taxon>
        <taxon>Metazoa</taxon>
        <taxon>Chordata</taxon>
        <taxon>Craniata</taxon>
        <taxon>Vertebrata</taxon>
        <taxon>Euteleostomi</taxon>
        <taxon>Mammalia</taxon>
        <taxon>Eutheria</taxon>
        <taxon>Laurasiatheria</taxon>
        <taxon>Carnivora</taxon>
        <taxon>Caniformia</taxon>
        <taxon>Pinnipedia</taxon>
        <taxon>Otariidae</taxon>
        <taxon>Zalophus</taxon>
    </lineage>
</organism>
<feature type="compositionally biased region" description="Basic residues" evidence="1">
    <location>
        <begin position="60"/>
        <end position="70"/>
    </location>
</feature>
<accession>A0A6J2DE24</accession>
<sequence>MRAGAGPLGRGSRRQVGRDRGASQTASALPHWAVDAGRAGPRRRAREPGRCARGAARGGFRARRPPRRRETKGSTAAAAGTETVGSQPALPTSVRTRLRKHQTVGLFAMRSCRH</sequence>
<name>A0A6J2DE24_ZALCA</name>
<evidence type="ECO:0000313" key="3">
    <source>
        <dbReference type="RefSeq" id="XP_027453876.1"/>
    </source>
</evidence>
<dbReference type="KEGG" id="zca:113924351"/>
<evidence type="ECO:0000313" key="2">
    <source>
        <dbReference type="Proteomes" id="UP000515165"/>
    </source>
</evidence>
<proteinExistence type="predicted"/>
<protein>
    <submittedName>
        <fullName evidence="3">Uncharacterized protein LOC113924351</fullName>
    </submittedName>
</protein>
<dbReference type="RefSeq" id="XP_027453876.1">
    <property type="nucleotide sequence ID" value="XM_027598075.2"/>
</dbReference>
<reference evidence="3" key="1">
    <citation type="submission" date="2025-08" db="UniProtKB">
        <authorList>
            <consortium name="RefSeq"/>
        </authorList>
    </citation>
    <scope>IDENTIFICATION</scope>
    <source>
        <tissue evidence="3">Blood</tissue>
    </source>
</reference>
<keyword evidence="2" id="KW-1185">Reference proteome</keyword>
<feature type="compositionally biased region" description="Polar residues" evidence="1">
    <location>
        <begin position="83"/>
        <end position="95"/>
    </location>
</feature>
<evidence type="ECO:0000256" key="1">
    <source>
        <dbReference type="SAM" id="MobiDB-lite"/>
    </source>
</evidence>
<dbReference type="AlphaFoldDB" id="A0A6J2DE24"/>
<dbReference type="Proteomes" id="UP000515165">
    <property type="component" value="Chromosome 2"/>
</dbReference>
<feature type="region of interest" description="Disordered" evidence="1">
    <location>
        <begin position="1"/>
        <end position="97"/>
    </location>
</feature>